<evidence type="ECO:0000256" key="1">
    <source>
        <dbReference type="SAM" id="Phobius"/>
    </source>
</evidence>
<dbReference type="Pfam" id="PF20256">
    <property type="entry name" value="MoCoBD_2"/>
    <property type="match status" value="2"/>
</dbReference>
<dbReference type="PANTHER" id="PTHR47495">
    <property type="entry name" value="ALDEHYDE DEHYDROGENASE"/>
    <property type="match status" value="1"/>
</dbReference>
<dbReference type="RefSeq" id="WP_099018441.1">
    <property type="nucleotide sequence ID" value="NZ_NIHB01000001.1"/>
</dbReference>
<protein>
    <submittedName>
        <fullName evidence="3">Isoquinoline 1-oxidoreductase beta subunit</fullName>
    </submittedName>
</protein>
<comment type="caution">
    <text evidence="3">The sequence shown here is derived from an EMBL/GenBank/DDBJ whole genome shotgun (WGS) entry which is preliminary data.</text>
</comment>
<dbReference type="Gene3D" id="3.90.1170.50">
    <property type="entry name" value="Aldehyde oxidase/xanthine dehydrogenase, a/b hammerhead"/>
    <property type="match status" value="1"/>
</dbReference>
<dbReference type="InterPro" id="IPR046867">
    <property type="entry name" value="AldOxase/xan_DH_MoCoBD2"/>
</dbReference>
<dbReference type="GO" id="GO:0016491">
    <property type="term" value="F:oxidoreductase activity"/>
    <property type="evidence" value="ECO:0007669"/>
    <property type="project" value="InterPro"/>
</dbReference>
<dbReference type="Proteomes" id="UP000295724">
    <property type="component" value="Unassembled WGS sequence"/>
</dbReference>
<organism evidence="3 4">
    <name type="scientific">Marinicella litoralis</name>
    <dbReference type="NCBI Taxonomy" id="644220"/>
    <lineage>
        <taxon>Bacteria</taxon>
        <taxon>Pseudomonadati</taxon>
        <taxon>Pseudomonadota</taxon>
        <taxon>Gammaproteobacteria</taxon>
        <taxon>Lysobacterales</taxon>
        <taxon>Marinicellaceae</taxon>
        <taxon>Marinicella</taxon>
    </lineage>
</organism>
<keyword evidence="1" id="KW-1133">Transmembrane helix</keyword>
<evidence type="ECO:0000313" key="4">
    <source>
        <dbReference type="Proteomes" id="UP000295724"/>
    </source>
</evidence>
<name>A0A4R6XRH5_9GAMM</name>
<dbReference type="AlphaFoldDB" id="A0A4R6XRH5"/>
<evidence type="ECO:0000259" key="2">
    <source>
        <dbReference type="SMART" id="SM01008"/>
    </source>
</evidence>
<keyword evidence="1" id="KW-0812">Transmembrane</keyword>
<keyword evidence="4" id="KW-1185">Reference proteome</keyword>
<proteinExistence type="predicted"/>
<dbReference type="SMART" id="SM01008">
    <property type="entry name" value="Ald_Xan_dh_C"/>
    <property type="match status" value="1"/>
</dbReference>
<dbReference type="OrthoDB" id="9767994at2"/>
<evidence type="ECO:0000313" key="3">
    <source>
        <dbReference type="EMBL" id="TDR20604.1"/>
    </source>
</evidence>
<dbReference type="SUPFAM" id="SSF56003">
    <property type="entry name" value="Molybdenum cofactor-binding domain"/>
    <property type="match status" value="2"/>
</dbReference>
<sequence>MNSNEVKVNRRKFLITGMTVSGGLVFGLPTWANYQSDTAENKLGFFIEVKPDNTVVIGSNQPEIGQGIRTVLPMMVAEELDLNWSQVEVVQMPLGIVKTADGFTWKYGGQGVGGSTGTSGNWNFMREVGASARQQFISAAAKVWKVDPASCHSNEGHVIGPQKNQKASYASLITVASQIPLATTKPKLKDPANFKILGKPHNAVAVEDLVTGKAKYGIDTYVDGMKIAMIKRSPYLDGTVRSYDDSEALKILGVVKTTAIKGPQLGKPYNILASGVAVIADNTWAAMQGVAALKIDWDKGPHHKESTASFKAQLNELLQSKGQVVRDDGDFKAKFAAADKQLTRRYDIPFVSHAPLEPQNCFAHVQGDKVRIIVPTQMPSGASRAAAAETDIDRLDISIEMTRVGGGFGRRLSNDYVSEACIISKATGLPIKLMWSREDDIKHDFYRPAGIHEMNAGLNKQGELIAWQHRLASASKYYRRPNLSETEYWKAELYTDDYPANLIADYQVEYHSAQSGMPRGSWRAPAHTANGFVIQSFIDELAHESQQSPLDFQLKLLGDSREIPYENHGGPTFNPGRLAALLQWVATKIAFKQPRPKGRGVGIATHFTFGGYAAHAIEVSVSPEGDLTIHRVIGAIDCGFAVNPRGVEAQMQGGTIDALSTALNLEITVKDGQVVQSNFHDYPLMKQNQAPEMMEVHVVNHGNEPAGVGEIPLPPVAPALTNAIYAATGIRIRRLPIKDQLQVAMKSQTKA</sequence>
<dbReference type="InterPro" id="IPR012368">
    <property type="entry name" value="OxRdtase_Mopterin-bd_su_IorB"/>
</dbReference>
<dbReference type="PROSITE" id="PS51318">
    <property type="entry name" value="TAT"/>
    <property type="match status" value="1"/>
</dbReference>
<gene>
    <name evidence="3" type="ORF">C8D91_1578</name>
</gene>
<dbReference type="InterPro" id="IPR000674">
    <property type="entry name" value="Ald_Oxase/Xan_DH_a/b"/>
</dbReference>
<dbReference type="PIRSF" id="PIRSF036389">
    <property type="entry name" value="IOR_B"/>
    <property type="match status" value="1"/>
</dbReference>
<dbReference type="InterPro" id="IPR006311">
    <property type="entry name" value="TAT_signal"/>
</dbReference>
<dbReference type="InterPro" id="IPR008274">
    <property type="entry name" value="AldOxase/xan_DH_MoCoBD1"/>
</dbReference>
<dbReference type="Gene3D" id="3.30.365.10">
    <property type="entry name" value="Aldehyde oxidase/xanthine dehydrogenase, molybdopterin binding domain"/>
    <property type="match status" value="4"/>
</dbReference>
<feature type="domain" description="Aldehyde oxidase/xanthine dehydrogenase a/b hammerhead" evidence="2">
    <location>
        <begin position="211"/>
        <end position="301"/>
    </location>
</feature>
<reference evidence="3 4" key="1">
    <citation type="submission" date="2019-03" db="EMBL/GenBank/DDBJ databases">
        <title>Genomic Encyclopedia of Type Strains, Phase IV (KMG-IV): sequencing the most valuable type-strain genomes for metagenomic binning, comparative biology and taxonomic classification.</title>
        <authorList>
            <person name="Goeker M."/>
        </authorList>
    </citation>
    <scope>NUCLEOTIDE SEQUENCE [LARGE SCALE GENOMIC DNA]</scope>
    <source>
        <strain evidence="3 4">DSM 25488</strain>
    </source>
</reference>
<dbReference type="Pfam" id="PF02738">
    <property type="entry name" value="MoCoBD_1"/>
    <property type="match status" value="1"/>
</dbReference>
<dbReference type="EMBL" id="SNZB01000003">
    <property type="protein sequence ID" value="TDR20604.1"/>
    <property type="molecule type" value="Genomic_DNA"/>
</dbReference>
<accession>A0A4R6XRH5</accession>
<feature type="transmembrane region" description="Helical" evidence="1">
    <location>
        <begin position="12"/>
        <end position="32"/>
    </location>
</feature>
<keyword evidence="1" id="KW-0472">Membrane</keyword>
<dbReference type="InterPro" id="IPR052516">
    <property type="entry name" value="N-heterocyclic_Hydroxylase"/>
</dbReference>
<dbReference type="PANTHER" id="PTHR47495:SF3">
    <property type="entry name" value="BLR6219 PROTEIN"/>
    <property type="match status" value="1"/>
</dbReference>
<dbReference type="InterPro" id="IPR037165">
    <property type="entry name" value="AldOxase/xan_DH_Mopterin-bd_sf"/>
</dbReference>